<dbReference type="SMART" id="SM00812">
    <property type="entry name" value="Alpha_L_fucos"/>
    <property type="match status" value="1"/>
</dbReference>
<dbReference type="PANTHER" id="PTHR10030:SF37">
    <property type="entry name" value="ALPHA-L-FUCOSIDASE-RELATED"/>
    <property type="match status" value="1"/>
</dbReference>
<keyword evidence="4 7" id="KW-0732">Signal</keyword>
<keyword evidence="10" id="KW-1185">Reference proteome</keyword>
<dbReference type="Proteomes" id="UP000017831">
    <property type="component" value="Unassembled WGS sequence"/>
</dbReference>
<organism evidence="9 10">
    <name type="scientific">Phocaeicola massiliensis B84634 = Timone 84634 = DSM 17679 = JCM 13223</name>
    <dbReference type="NCBI Taxonomy" id="1121098"/>
    <lineage>
        <taxon>Bacteria</taxon>
        <taxon>Pseudomonadati</taxon>
        <taxon>Bacteroidota</taxon>
        <taxon>Bacteroidia</taxon>
        <taxon>Bacteroidales</taxon>
        <taxon>Bacteroidaceae</taxon>
        <taxon>Phocaeicola</taxon>
    </lineage>
</organism>
<dbReference type="GO" id="GO:0016139">
    <property type="term" value="P:glycoside catabolic process"/>
    <property type="evidence" value="ECO:0007669"/>
    <property type="project" value="TreeGrafter"/>
</dbReference>
<dbReference type="InterPro" id="IPR057739">
    <property type="entry name" value="Glyco_hydro_29_N"/>
</dbReference>
<comment type="function">
    <text evidence="1">Alpha-L-fucosidase is responsible for hydrolyzing the alpha-1,6-linked fucose joined to the reducing-end N-acetylglucosamine of the carbohydrate moieties of glycoproteins.</text>
</comment>
<keyword evidence="5" id="KW-0378">Hydrolase</keyword>
<dbReference type="EMBL" id="AQHY01000004">
    <property type="protein sequence ID" value="EOA58272.1"/>
    <property type="molecule type" value="Genomic_DNA"/>
</dbReference>
<dbReference type="InterPro" id="IPR000933">
    <property type="entry name" value="Glyco_hydro_29"/>
</dbReference>
<dbReference type="GeneID" id="60063683"/>
<evidence type="ECO:0000256" key="4">
    <source>
        <dbReference type="ARBA" id="ARBA00022729"/>
    </source>
</evidence>
<protein>
    <recommendedName>
        <fullName evidence="3">alpha-L-fucosidase</fullName>
        <ecNumber evidence="3">3.2.1.51</ecNumber>
    </recommendedName>
</protein>
<accession>U6RQF0</accession>
<dbReference type="EC" id="3.2.1.51" evidence="3"/>
<proteinExistence type="inferred from homology"/>
<sequence>MKKLLILLLMCMTLIPASGKESQERWHHNKYSMFIHFGLYSELGGVWEGKPITRGYSEQIQSFAGIFSDWYGDTALRFNPTLFHADSIVALAKKAGMRSIIFTTKHHDGFCMFKTATTDYNSYDATPGKRDFVKELAEACKRGGINFGMYFSLIDWHFPQAYPISSHNCDFITPQHHEFTKQQVTELLTNYGPISELWFDMGSNTPQQSQELYELVHKLQPDCMVSGRLGNDRYDFAVMADNAYPEGALQTAWQSAASMFNETWSYRSWQERGDVHTKAMEKLRSLINVVSHGGNFLLNIGPKGDGSVVPFEKEVLTEIGAWLEKNGEAIYDTDASPFREQYEWGAITRKENTLYLILSGKYPLHGEIILNTPGFKLKEAKGNYTHISQKKGNLHITVPQTAYNNTDIEVLSLDMDVTTPIAATHEYVPNYSYSCFDYYSNYRSTVSYEWEIPNRNTQLELTYTPQEIGKELVITNPTGNEQRITLDGAKASPLKVNPKTKWGKRYLCGPGSSLFDAPSTINISLDKTPVRNGQWKETNEEKMMFPANILETYFVMQEVESPVAQDVLVDVGAGNGIEVYLNGRSVMKHLNPYRCKFREEKVLLHLQKGLNQIVLRLYNRFEKETGYLLRPSDKQIVYKQRYTYTVSEEDKKQPAIKLQIKQNNLPTQHTDTELHNLTVRIK</sequence>
<evidence type="ECO:0000313" key="10">
    <source>
        <dbReference type="Proteomes" id="UP000017831"/>
    </source>
</evidence>
<dbReference type="STRING" id="1121098.HMPREF1534_00236"/>
<name>U6RQF0_9BACT</name>
<comment type="caution">
    <text evidence="9">The sequence shown here is derived from an EMBL/GenBank/DDBJ whole genome shotgun (WGS) entry which is preliminary data.</text>
</comment>
<evidence type="ECO:0000256" key="1">
    <source>
        <dbReference type="ARBA" id="ARBA00004071"/>
    </source>
</evidence>
<gene>
    <name evidence="9" type="ORF">HMPREF1534_00236</name>
</gene>
<evidence type="ECO:0000256" key="6">
    <source>
        <dbReference type="ARBA" id="ARBA00023295"/>
    </source>
</evidence>
<evidence type="ECO:0000259" key="8">
    <source>
        <dbReference type="Pfam" id="PF01120"/>
    </source>
</evidence>
<reference evidence="9 10" key="1">
    <citation type="submission" date="2013-04" db="EMBL/GenBank/DDBJ databases">
        <title>The Genome Sequence of Bacteroides massiliensis DSM 17679.</title>
        <authorList>
            <consortium name="The Broad Institute Genomics Platform"/>
            <person name="Earl A."/>
            <person name="Ward D."/>
            <person name="Feldgarden M."/>
            <person name="Gevers D."/>
            <person name="Martens E."/>
            <person name="Fenner L."/>
            <person name="Roux V."/>
            <person name="Mallet M.N."/>
            <person name="Raoult D."/>
            <person name="Walker B."/>
            <person name="Young S."/>
            <person name="Zeng Q."/>
            <person name="Gargeya S."/>
            <person name="Fitzgerald M."/>
            <person name="Haas B."/>
            <person name="Abouelleil A."/>
            <person name="Allen A.W."/>
            <person name="Alvarado L."/>
            <person name="Arachchi H.M."/>
            <person name="Berlin A.M."/>
            <person name="Chapman S.B."/>
            <person name="Gainer-Dewar J."/>
            <person name="Goldberg J."/>
            <person name="Griggs A."/>
            <person name="Gujja S."/>
            <person name="Hansen M."/>
            <person name="Howarth C."/>
            <person name="Imamovic A."/>
            <person name="Ireland A."/>
            <person name="Larimer J."/>
            <person name="McCowan C."/>
            <person name="Murphy C."/>
            <person name="Pearson M."/>
            <person name="Poon T.W."/>
            <person name="Priest M."/>
            <person name="Roberts A."/>
            <person name="Saif S."/>
            <person name="Shea T."/>
            <person name="Sisk P."/>
            <person name="Sykes S."/>
            <person name="Wortman J."/>
            <person name="Nusbaum C."/>
            <person name="Birren B."/>
        </authorList>
    </citation>
    <scope>NUCLEOTIDE SEQUENCE [LARGE SCALE GENOMIC DNA]</scope>
    <source>
        <strain evidence="10">B84634 / Timone 84634 / DSM 17679 / JCM 13223</strain>
    </source>
</reference>
<feature type="signal peptide" evidence="7">
    <location>
        <begin position="1"/>
        <end position="19"/>
    </location>
</feature>
<evidence type="ECO:0000256" key="3">
    <source>
        <dbReference type="ARBA" id="ARBA00012662"/>
    </source>
</evidence>
<comment type="similarity">
    <text evidence="2">Belongs to the glycosyl hydrolase 29 family.</text>
</comment>
<dbReference type="RefSeq" id="WP_005935980.1">
    <property type="nucleotide sequence ID" value="NZ_KB890364.1"/>
</dbReference>
<dbReference type="eggNOG" id="COG3669">
    <property type="taxonomic scope" value="Bacteria"/>
</dbReference>
<dbReference type="HOGENOM" id="CLU_401622_0_0_10"/>
<dbReference type="InterPro" id="IPR016286">
    <property type="entry name" value="FUC_metazoa-typ"/>
</dbReference>
<dbReference type="GO" id="GO:0005764">
    <property type="term" value="C:lysosome"/>
    <property type="evidence" value="ECO:0007669"/>
    <property type="project" value="TreeGrafter"/>
</dbReference>
<dbReference type="OrthoDB" id="1389336at2"/>
<feature type="domain" description="Glycoside hydrolase family 29 N-terminal" evidence="8">
    <location>
        <begin position="21"/>
        <end position="328"/>
    </location>
</feature>
<dbReference type="InterPro" id="IPR017853">
    <property type="entry name" value="GH"/>
</dbReference>
<evidence type="ECO:0000256" key="7">
    <source>
        <dbReference type="SAM" id="SignalP"/>
    </source>
</evidence>
<dbReference type="GO" id="GO:0004560">
    <property type="term" value="F:alpha-L-fucosidase activity"/>
    <property type="evidence" value="ECO:0007669"/>
    <property type="project" value="InterPro"/>
</dbReference>
<evidence type="ECO:0000313" key="9">
    <source>
        <dbReference type="EMBL" id="EOA58272.1"/>
    </source>
</evidence>
<dbReference type="GO" id="GO:0006004">
    <property type="term" value="P:fucose metabolic process"/>
    <property type="evidence" value="ECO:0007669"/>
    <property type="project" value="InterPro"/>
</dbReference>
<keyword evidence="6" id="KW-0326">Glycosidase</keyword>
<dbReference type="PANTHER" id="PTHR10030">
    <property type="entry name" value="ALPHA-L-FUCOSIDASE"/>
    <property type="match status" value="1"/>
</dbReference>
<evidence type="ECO:0000256" key="2">
    <source>
        <dbReference type="ARBA" id="ARBA00007951"/>
    </source>
</evidence>
<dbReference type="Gene3D" id="3.20.20.80">
    <property type="entry name" value="Glycosidases"/>
    <property type="match status" value="1"/>
</dbReference>
<dbReference type="PRINTS" id="PR00741">
    <property type="entry name" value="GLHYDRLASE29"/>
</dbReference>
<evidence type="ECO:0000256" key="5">
    <source>
        <dbReference type="ARBA" id="ARBA00022801"/>
    </source>
</evidence>
<dbReference type="Pfam" id="PF01120">
    <property type="entry name" value="Alpha_L_fucos"/>
    <property type="match status" value="1"/>
</dbReference>
<dbReference type="PATRIC" id="fig|1121098.3.peg.236"/>
<dbReference type="SUPFAM" id="SSF51445">
    <property type="entry name" value="(Trans)glycosidases"/>
    <property type="match status" value="1"/>
</dbReference>
<dbReference type="AlphaFoldDB" id="U6RQF0"/>
<feature type="chain" id="PRO_5004678483" description="alpha-L-fucosidase" evidence="7">
    <location>
        <begin position="20"/>
        <end position="682"/>
    </location>
</feature>